<proteinExistence type="predicted"/>
<evidence type="ECO:0000313" key="4">
    <source>
        <dbReference type="EMBL" id="SFN11497.1"/>
    </source>
</evidence>
<dbReference type="AlphaFoldDB" id="A0A1I4WDM6"/>
<dbReference type="EMBL" id="FOVF01000004">
    <property type="protein sequence ID" value="SFN11497.1"/>
    <property type="molecule type" value="Genomic_DNA"/>
</dbReference>
<sequence length="502" mass="54314">MQARIPAMPQSRLPMRYLLLAVLAIAALIVIGLAIGLVNSLLEFYERMANLPLLLRVPLIVVAAAAVLGLALLAWKLLRPGPGANRRSQKTEPLDREAIATRVAELRQREAEAESLEQELIELDRRRLSGDCHVAVFGEISTGKSSLVRALAADSVVDIDVVGGTTRWIRHYTGTLPDDRKLVITDMPGSGEVDGAQREQLARDEALRAHAVVYVVDSDLTRAQDAELRWLAGFGKPLILALNKIDRFGLDERISLLAALGERYAAVTRAIVAISAGGKENFQRKLADGSIERVVRERKPDVGSLRDALMEVTAAGAEALEPAREAAVLSSVDQRSRALARIVAARESETIVQRYTRRAVVGAMAAVAPGSDIIIQGALATAMVRELARIHEIPVRDIDVENLLKRLGLSIRNTTAIVLAIAGNALKAFPGLGTLGGGALHAIAYGLAFDSVGRAIAMTLAEHARLDADETERNIRDLLAKPSRDRIERVAGVVVDRLRRKD</sequence>
<dbReference type="Pfam" id="PF01926">
    <property type="entry name" value="MMR_HSR1"/>
    <property type="match status" value="1"/>
</dbReference>
<feature type="transmembrane region" description="Helical" evidence="2">
    <location>
        <begin position="58"/>
        <end position="78"/>
    </location>
</feature>
<feature type="domain" description="G" evidence="3">
    <location>
        <begin position="133"/>
        <end position="244"/>
    </location>
</feature>
<dbReference type="GO" id="GO:0005525">
    <property type="term" value="F:GTP binding"/>
    <property type="evidence" value="ECO:0007669"/>
    <property type="project" value="InterPro"/>
</dbReference>
<dbReference type="Gene3D" id="3.40.50.300">
    <property type="entry name" value="P-loop containing nucleotide triphosphate hydrolases"/>
    <property type="match status" value="1"/>
</dbReference>
<evidence type="ECO:0000313" key="5">
    <source>
        <dbReference type="Proteomes" id="UP000198575"/>
    </source>
</evidence>
<gene>
    <name evidence="4" type="ORF">SAMN05216289_104195</name>
</gene>
<dbReference type="RefSeq" id="WP_245778796.1">
    <property type="nucleotide sequence ID" value="NZ_FOVF01000004.1"/>
</dbReference>
<dbReference type="GO" id="GO:0030488">
    <property type="term" value="P:tRNA methylation"/>
    <property type="evidence" value="ECO:0007669"/>
    <property type="project" value="TreeGrafter"/>
</dbReference>
<dbReference type="GO" id="GO:0005829">
    <property type="term" value="C:cytosol"/>
    <property type="evidence" value="ECO:0007669"/>
    <property type="project" value="TreeGrafter"/>
</dbReference>
<dbReference type="InterPro" id="IPR006073">
    <property type="entry name" value="GTP-bd"/>
</dbReference>
<name>A0A1I4WDM6_9GAMM</name>
<keyword evidence="5" id="KW-1185">Reference proteome</keyword>
<keyword evidence="2" id="KW-1133">Transmembrane helix</keyword>
<dbReference type="PANTHER" id="PTHR42714">
    <property type="entry name" value="TRNA MODIFICATION GTPASE GTPBP3"/>
    <property type="match status" value="1"/>
</dbReference>
<evidence type="ECO:0000256" key="1">
    <source>
        <dbReference type="SAM" id="Coils"/>
    </source>
</evidence>
<organism evidence="4 5">
    <name type="scientific">Dokdonella immobilis</name>
    <dbReference type="NCBI Taxonomy" id="578942"/>
    <lineage>
        <taxon>Bacteria</taxon>
        <taxon>Pseudomonadati</taxon>
        <taxon>Pseudomonadota</taxon>
        <taxon>Gammaproteobacteria</taxon>
        <taxon>Lysobacterales</taxon>
        <taxon>Rhodanobacteraceae</taxon>
        <taxon>Dokdonella</taxon>
    </lineage>
</organism>
<keyword evidence="1" id="KW-0175">Coiled coil</keyword>
<reference evidence="4 5" key="1">
    <citation type="submission" date="2016-10" db="EMBL/GenBank/DDBJ databases">
        <authorList>
            <person name="de Groot N.N."/>
        </authorList>
    </citation>
    <scope>NUCLEOTIDE SEQUENCE [LARGE SCALE GENOMIC DNA]</scope>
    <source>
        <strain evidence="4 5">CGMCC 1.7659</strain>
    </source>
</reference>
<dbReference type="GO" id="GO:0002098">
    <property type="term" value="P:tRNA wobble uridine modification"/>
    <property type="evidence" value="ECO:0007669"/>
    <property type="project" value="TreeGrafter"/>
</dbReference>
<protein>
    <recommendedName>
        <fullName evidence="3">G domain-containing protein</fullName>
    </recommendedName>
</protein>
<evidence type="ECO:0000256" key="2">
    <source>
        <dbReference type="SAM" id="Phobius"/>
    </source>
</evidence>
<keyword evidence="2" id="KW-0472">Membrane</keyword>
<dbReference type="Proteomes" id="UP000198575">
    <property type="component" value="Unassembled WGS sequence"/>
</dbReference>
<dbReference type="InterPro" id="IPR027417">
    <property type="entry name" value="P-loop_NTPase"/>
</dbReference>
<dbReference type="STRING" id="578942.SAMN05216289_104195"/>
<dbReference type="PANTHER" id="PTHR42714:SF2">
    <property type="entry name" value="TRNA MODIFICATION GTPASE GTPBP3, MITOCHONDRIAL"/>
    <property type="match status" value="1"/>
</dbReference>
<evidence type="ECO:0000259" key="3">
    <source>
        <dbReference type="Pfam" id="PF01926"/>
    </source>
</evidence>
<dbReference type="SUPFAM" id="SSF52540">
    <property type="entry name" value="P-loop containing nucleoside triphosphate hydrolases"/>
    <property type="match status" value="1"/>
</dbReference>
<keyword evidence="2" id="KW-0812">Transmembrane</keyword>
<feature type="coiled-coil region" evidence="1">
    <location>
        <begin position="99"/>
        <end position="126"/>
    </location>
</feature>
<accession>A0A1I4WDM6</accession>